<reference evidence="2 3" key="1">
    <citation type="journal article" date="2018" name="Sci. Rep.">
        <title>Raphidocelis subcapitata (=Pseudokirchneriella subcapitata) provides an insight into genome evolution and environmental adaptations in the Sphaeropleales.</title>
        <authorList>
            <person name="Suzuki S."/>
            <person name="Yamaguchi H."/>
            <person name="Nakajima N."/>
            <person name="Kawachi M."/>
        </authorList>
    </citation>
    <scope>NUCLEOTIDE SEQUENCE [LARGE SCALE GENOMIC DNA]</scope>
    <source>
        <strain evidence="2 3">NIES-35</strain>
    </source>
</reference>
<keyword evidence="1" id="KW-0472">Membrane</keyword>
<organism evidence="2 3">
    <name type="scientific">Raphidocelis subcapitata</name>
    <dbReference type="NCBI Taxonomy" id="307507"/>
    <lineage>
        <taxon>Eukaryota</taxon>
        <taxon>Viridiplantae</taxon>
        <taxon>Chlorophyta</taxon>
        <taxon>core chlorophytes</taxon>
        <taxon>Chlorophyceae</taxon>
        <taxon>CS clade</taxon>
        <taxon>Sphaeropleales</taxon>
        <taxon>Selenastraceae</taxon>
        <taxon>Raphidocelis</taxon>
    </lineage>
</organism>
<evidence type="ECO:0000313" key="3">
    <source>
        <dbReference type="Proteomes" id="UP000247498"/>
    </source>
</evidence>
<proteinExistence type="predicted"/>
<evidence type="ECO:0000256" key="1">
    <source>
        <dbReference type="SAM" id="Phobius"/>
    </source>
</evidence>
<keyword evidence="3" id="KW-1185">Reference proteome</keyword>
<name>A0A2V0PGE1_9CHLO</name>
<dbReference type="InParanoid" id="A0A2V0PGE1"/>
<feature type="transmembrane region" description="Helical" evidence="1">
    <location>
        <begin position="48"/>
        <end position="65"/>
    </location>
</feature>
<keyword evidence="1" id="KW-0812">Transmembrane</keyword>
<dbReference type="EMBL" id="BDRX01000136">
    <property type="protein sequence ID" value="GBF98826.1"/>
    <property type="molecule type" value="Genomic_DNA"/>
</dbReference>
<gene>
    <name evidence="2" type="ORF">Rsub_11591</name>
</gene>
<evidence type="ECO:0000313" key="2">
    <source>
        <dbReference type="EMBL" id="GBF98826.1"/>
    </source>
</evidence>
<sequence length="135" mass="13604">MEALAAARSRLQPALEARGAELAQFAALAQAAARSGELPDWSAVPREVLATGAAATALALALLVPRGRRLVLGTLDTLAATALCLLLLACLLSIPVGGVYLLLRAASLAVGFAVDTGLPALARAVPGMPALLQSD</sequence>
<comment type="caution">
    <text evidence="2">The sequence shown here is derived from an EMBL/GenBank/DDBJ whole genome shotgun (WGS) entry which is preliminary data.</text>
</comment>
<keyword evidence="1" id="KW-1133">Transmembrane helix</keyword>
<feature type="transmembrane region" description="Helical" evidence="1">
    <location>
        <begin position="77"/>
        <end position="103"/>
    </location>
</feature>
<dbReference type="AlphaFoldDB" id="A0A2V0PGE1"/>
<accession>A0A2V0PGE1</accession>
<protein>
    <submittedName>
        <fullName evidence="2">Uncharacterized protein</fullName>
    </submittedName>
</protein>
<dbReference type="Proteomes" id="UP000247498">
    <property type="component" value="Unassembled WGS sequence"/>
</dbReference>